<dbReference type="InterPro" id="IPR050447">
    <property type="entry name" value="Erg6_SMT_methyltransf"/>
</dbReference>
<accession>A0ABP1DFP0</accession>
<dbReference type="EMBL" id="OZ037947">
    <property type="protein sequence ID" value="CAL1706652.1"/>
    <property type="molecule type" value="Genomic_DNA"/>
</dbReference>
<dbReference type="Gene3D" id="3.40.50.150">
    <property type="entry name" value="Vaccinia Virus protein VP39"/>
    <property type="match status" value="1"/>
</dbReference>
<gene>
    <name evidence="3" type="ORF">GFSPODELE1_LOCUS5977</name>
</gene>
<dbReference type="InterPro" id="IPR025714">
    <property type="entry name" value="Methyltranfer_dom"/>
</dbReference>
<keyword evidence="4" id="KW-1185">Reference proteome</keyword>
<sequence length="291" mass="32468">MFQRFLSRSPSGFNGSLPFTLPQAEQPPDFHFCRLFPDDDLPMSLARHEHYLCSQLRLKPAMKVLQVGCGTGHVAVELIRFSNVEVVGVDVDESKVKSAIARAEKLRLTDRLTFIHVSDYSDLSSVLSEKSFDVVYAIESLRNAPDFASIYRELYFALRPGGKLGVFEWCWASSFDVNDPDHCRLAMLLQSTTGISPREPMARSISAASEGLKAAGMNVLFCEDLGERHDRIPWYSPLERALSNSRTPWQSLEDCDVFGGLSQTAASVILEAAKLNLFTPMALFIAEKPKN</sequence>
<dbReference type="PANTHER" id="PTHR44068">
    <property type="entry name" value="ZGC:194242"/>
    <property type="match status" value="1"/>
</dbReference>
<protein>
    <recommendedName>
        <fullName evidence="5">Methyltransferase domain-containing protein</fullName>
    </recommendedName>
</protein>
<dbReference type="Pfam" id="PF08498">
    <property type="entry name" value="Sterol_MT_C"/>
    <property type="match status" value="1"/>
</dbReference>
<proteinExistence type="predicted"/>
<evidence type="ECO:0000259" key="1">
    <source>
        <dbReference type="Pfam" id="PF08498"/>
    </source>
</evidence>
<dbReference type="Proteomes" id="UP001497453">
    <property type="component" value="Chromosome 4"/>
</dbReference>
<evidence type="ECO:0000313" key="3">
    <source>
        <dbReference type="EMBL" id="CAL1706652.1"/>
    </source>
</evidence>
<evidence type="ECO:0000313" key="4">
    <source>
        <dbReference type="Proteomes" id="UP001497453"/>
    </source>
</evidence>
<dbReference type="InterPro" id="IPR029063">
    <property type="entry name" value="SAM-dependent_MTases_sf"/>
</dbReference>
<dbReference type="PANTHER" id="PTHR44068:SF4">
    <property type="entry name" value="S-ADENOSYL-METHIONINE-STEROL-C-METHYLTRANSFERAS (AFU_ORTHOLOGUE AFUA_4G09190)"/>
    <property type="match status" value="1"/>
</dbReference>
<evidence type="ECO:0000259" key="2">
    <source>
        <dbReference type="Pfam" id="PF13847"/>
    </source>
</evidence>
<dbReference type="SUPFAM" id="SSF53335">
    <property type="entry name" value="S-adenosyl-L-methionine-dependent methyltransferases"/>
    <property type="match status" value="1"/>
</dbReference>
<organism evidence="3 4">
    <name type="scientific">Somion occarium</name>
    <dbReference type="NCBI Taxonomy" id="3059160"/>
    <lineage>
        <taxon>Eukaryota</taxon>
        <taxon>Fungi</taxon>
        <taxon>Dikarya</taxon>
        <taxon>Basidiomycota</taxon>
        <taxon>Agaricomycotina</taxon>
        <taxon>Agaricomycetes</taxon>
        <taxon>Polyporales</taxon>
        <taxon>Cerrenaceae</taxon>
        <taxon>Somion</taxon>
    </lineage>
</organism>
<feature type="domain" description="Sterol methyltransferase C-terminal" evidence="1">
    <location>
        <begin position="263"/>
        <end position="289"/>
    </location>
</feature>
<evidence type="ECO:0008006" key="5">
    <source>
        <dbReference type="Google" id="ProtNLM"/>
    </source>
</evidence>
<dbReference type="Pfam" id="PF13847">
    <property type="entry name" value="Methyltransf_31"/>
    <property type="match status" value="1"/>
</dbReference>
<dbReference type="CDD" id="cd02440">
    <property type="entry name" value="AdoMet_MTases"/>
    <property type="match status" value="1"/>
</dbReference>
<reference evidence="4" key="1">
    <citation type="submission" date="2024-04" db="EMBL/GenBank/DDBJ databases">
        <authorList>
            <person name="Shaw F."/>
            <person name="Minotto A."/>
        </authorList>
    </citation>
    <scope>NUCLEOTIDE SEQUENCE [LARGE SCALE GENOMIC DNA]</scope>
</reference>
<dbReference type="InterPro" id="IPR013705">
    <property type="entry name" value="Sterol_MeTrfase_C"/>
</dbReference>
<name>A0ABP1DFP0_9APHY</name>
<feature type="domain" description="Methyltransferase" evidence="2">
    <location>
        <begin position="59"/>
        <end position="166"/>
    </location>
</feature>